<dbReference type="KEGG" id="cyj:Cyan7822_5657"/>
<dbReference type="HOGENOM" id="CLU_2045795_0_0_3"/>
<keyword evidence="2" id="KW-1185">Reference proteome</keyword>
<protein>
    <submittedName>
        <fullName evidence="1">Uncharacterized protein</fullName>
    </submittedName>
</protein>
<geneLocation type="plasmid" evidence="1 2">
    <name>Cy782201</name>
</geneLocation>
<dbReference type="RefSeq" id="WP_013334272.1">
    <property type="nucleotide sequence ID" value="NC_014533.1"/>
</dbReference>
<dbReference type="AlphaFoldDB" id="E0UKP2"/>
<dbReference type="OrthoDB" id="119788at2"/>
<dbReference type="EMBL" id="CP002199">
    <property type="protein sequence ID" value="ADN17522.1"/>
    <property type="molecule type" value="Genomic_DNA"/>
</dbReference>
<reference evidence="2" key="1">
    <citation type="journal article" date="2011" name="MBio">
        <title>Novel metabolic attributes of the genus Cyanothece, comprising a group of unicellular nitrogen-fixing Cyanobacteria.</title>
        <authorList>
            <person name="Bandyopadhyay A."/>
            <person name="Elvitigala T."/>
            <person name="Welsh E."/>
            <person name="Stockel J."/>
            <person name="Liberton M."/>
            <person name="Min H."/>
            <person name="Sherman L.A."/>
            <person name="Pakrasi H.B."/>
        </authorList>
    </citation>
    <scope>NUCLEOTIDE SEQUENCE [LARGE SCALE GENOMIC DNA]</scope>
    <source>
        <strain evidence="2">PCC 7822</strain>
        <plasmid evidence="2">Cy782201</plasmid>
    </source>
</reference>
<sequence>MNEQTQIGKDIATDPSFEDQWWEILKVARGTMVVLVLAPLTGIFGRGPLSKATVDSFIVPLHVQYERFPRFRTPASIEVTFSKQTPTQNQAHLRLSGEIAAASLIQLMTKRTERKKVVKS</sequence>
<evidence type="ECO:0000313" key="2">
    <source>
        <dbReference type="Proteomes" id="UP000008206"/>
    </source>
</evidence>
<proteinExistence type="predicted"/>
<accession>E0UKP2</accession>
<evidence type="ECO:0000313" key="1">
    <source>
        <dbReference type="EMBL" id="ADN17522.1"/>
    </source>
</evidence>
<keyword evidence="1" id="KW-0614">Plasmid</keyword>
<dbReference type="Proteomes" id="UP000008206">
    <property type="component" value="Plasmid Cy782201"/>
</dbReference>
<name>E0UKP2_GLOV7</name>
<gene>
    <name evidence="1" type="ordered locus">Cyan7822_5657</name>
</gene>
<organism evidence="1 2">
    <name type="scientific">Gloeothece verrucosa (strain PCC 7822)</name>
    <name type="common">Cyanothece sp. (strain PCC 7822)</name>
    <dbReference type="NCBI Taxonomy" id="497965"/>
    <lineage>
        <taxon>Bacteria</taxon>
        <taxon>Bacillati</taxon>
        <taxon>Cyanobacteriota</taxon>
        <taxon>Cyanophyceae</taxon>
        <taxon>Oscillatoriophycideae</taxon>
        <taxon>Chroococcales</taxon>
        <taxon>Aphanothecaceae</taxon>
        <taxon>Gloeothece</taxon>
        <taxon>Gloeothece verrucosa</taxon>
    </lineage>
</organism>